<protein>
    <submittedName>
        <fullName evidence="2">Uncharacterized protein</fullName>
    </submittedName>
</protein>
<feature type="compositionally biased region" description="Polar residues" evidence="1">
    <location>
        <begin position="19"/>
        <end position="48"/>
    </location>
</feature>
<proteinExistence type="predicted"/>
<feature type="region of interest" description="Disordered" evidence="1">
    <location>
        <begin position="202"/>
        <end position="312"/>
    </location>
</feature>
<dbReference type="EMBL" id="LT553181">
    <property type="protein sequence ID" value="SAM00373.1"/>
    <property type="molecule type" value="Genomic_DNA"/>
</dbReference>
<feature type="region of interest" description="Disordered" evidence="1">
    <location>
        <begin position="16"/>
        <end position="187"/>
    </location>
</feature>
<organism evidence="2">
    <name type="scientific">Absidia glauca</name>
    <name type="common">Pin mould</name>
    <dbReference type="NCBI Taxonomy" id="4829"/>
    <lineage>
        <taxon>Eukaryota</taxon>
        <taxon>Fungi</taxon>
        <taxon>Fungi incertae sedis</taxon>
        <taxon>Mucoromycota</taxon>
        <taxon>Mucoromycotina</taxon>
        <taxon>Mucoromycetes</taxon>
        <taxon>Mucorales</taxon>
        <taxon>Cunninghamellaceae</taxon>
        <taxon>Absidia</taxon>
    </lineage>
</organism>
<feature type="compositionally biased region" description="Pro residues" evidence="1">
    <location>
        <begin position="293"/>
        <end position="305"/>
    </location>
</feature>
<feature type="compositionally biased region" description="Polar residues" evidence="1">
    <location>
        <begin position="141"/>
        <end position="160"/>
    </location>
</feature>
<evidence type="ECO:0000313" key="2">
    <source>
        <dbReference type="EMBL" id="SAM00373.1"/>
    </source>
</evidence>
<dbReference type="STRING" id="4829.A0A163JMB8"/>
<feature type="compositionally biased region" description="Low complexity" evidence="1">
    <location>
        <begin position="71"/>
        <end position="97"/>
    </location>
</feature>
<sequence length="343" mass="37478">MCFGLFLDKKFTRGHRSTRSVSSLPSELQNLSLNGPNLYGSSTPTTTPAKDDSHLIRPQPSWMTGPPPAQSSPMISSNNTNSSSNSSSNSSNPYNMNQTPSPSQQQQQQRSANTHHQRSVSDLSMTIPPADPIQTGFIPTMQPSSLSAAPTNQLAHSQQYQHHHTPHRLHHHPLHHQRPHQHHQRHLSHRRAISATTVDHMIQPSSSSAASNAPPVPPLPFYHRAHSNSPPEDYLSLNTTKPQPMDTFMDRPRIKQESIVSSTTTTSPPPSTIAPVSTPSLSTSSTHALTSIPAPPPTAMTPTPPLHESAGTNVSSYTMVNGMELPRDSVTGRYLCPYFCIIL</sequence>
<reference evidence="2" key="1">
    <citation type="submission" date="2016-04" db="EMBL/GenBank/DDBJ databases">
        <authorList>
            <person name="Evans L.H."/>
            <person name="Alamgir A."/>
            <person name="Owens N."/>
            <person name="Weber N.D."/>
            <person name="Virtaneva K."/>
            <person name="Barbian K."/>
            <person name="Babar A."/>
            <person name="Rosenke K."/>
        </authorList>
    </citation>
    <scope>NUCLEOTIDE SEQUENCE [LARGE SCALE GENOMIC DNA]</scope>
    <source>
        <strain evidence="2">CBS 101.48</strain>
    </source>
</reference>
<feature type="compositionally biased region" description="Basic residues" evidence="1">
    <location>
        <begin position="161"/>
        <end position="187"/>
    </location>
</feature>
<feature type="compositionally biased region" description="Low complexity" evidence="1">
    <location>
        <begin position="204"/>
        <end position="213"/>
    </location>
</feature>
<evidence type="ECO:0000256" key="1">
    <source>
        <dbReference type="SAM" id="MobiDB-lite"/>
    </source>
</evidence>
<feature type="compositionally biased region" description="Low complexity" evidence="1">
    <location>
        <begin position="273"/>
        <end position="291"/>
    </location>
</feature>
<accession>A0A163JMB8</accession>
<dbReference type="Proteomes" id="UP000078561">
    <property type="component" value="Unassembled WGS sequence"/>
</dbReference>
<dbReference type="AlphaFoldDB" id="A0A163JMB8"/>
<name>A0A163JMB8_ABSGL</name>
<dbReference type="InParanoid" id="A0A163JMB8"/>
<keyword evidence="3" id="KW-1185">Reference proteome</keyword>
<dbReference type="OrthoDB" id="2287479at2759"/>
<gene>
    <name evidence="2" type="primary">ABSGL_06054.1 scaffold 7611</name>
</gene>
<evidence type="ECO:0000313" key="3">
    <source>
        <dbReference type="Proteomes" id="UP000078561"/>
    </source>
</evidence>